<dbReference type="EMBL" id="JXXN02006862">
    <property type="protein sequence ID" value="THD19270.1"/>
    <property type="molecule type" value="Genomic_DNA"/>
</dbReference>
<sequence length="170" mass="19383">MYFYYQLGPSRLTCSLVKYFFRLTQFRLREVNDDSMKDESWLPSSTQTPIQLRYEIGLTKFGCVHRSRVSCNATKNVQLESMALWKLGIGLKCPDHPLVEKQPWTDGNLLHLDVGNLCGTGDVDSAVSSPILTLGRFTVAYIQPSPPSYPVYSPQYAYLCIHFSRKIDPH</sequence>
<proteinExistence type="predicted"/>
<gene>
    <name evidence="1" type="ORF">D915_010058</name>
</gene>
<organism evidence="1 2">
    <name type="scientific">Fasciola hepatica</name>
    <name type="common">Liver fluke</name>
    <dbReference type="NCBI Taxonomy" id="6192"/>
    <lineage>
        <taxon>Eukaryota</taxon>
        <taxon>Metazoa</taxon>
        <taxon>Spiralia</taxon>
        <taxon>Lophotrochozoa</taxon>
        <taxon>Platyhelminthes</taxon>
        <taxon>Trematoda</taxon>
        <taxon>Digenea</taxon>
        <taxon>Plagiorchiida</taxon>
        <taxon>Echinostomata</taxon>
        <taxon>Echinostomatoidea</taxon>
        <taxon>Fasciolidae</taxon>
        <taxon>Fasciola</taxon>
    </lineage>
</organism>
<comment type="caution">
    <text evidence="1">The sequence shown here is derived from an EMBL/GenBank/DDBJ whole genome shotgun (WGS) entry which is preliminary data.</text>
</comment>
<protein>
    <submittedName>
        <fullName evidence="1">Uncharacterized protein</fullName>
    </submittedName>
</protein>
<name>A0A4E0RW89_FASHE</name>
<dbReference type="Proteomes" id="UP000230066">
    <property type="component" value="Unassembled WGS sequence"/>
</dbReference>
<reference evidence="1" key="1">
    <citation type="submission" date="2019-03" db="EMBL/GenBank/DDBJ databases">
        <title>Improved annotation for the trematode Fasciola hepatica.</title>
        <authorList>
            <person name="Choi Y.-J."/>
            <person name="Martin J."/>
            <person name="Mitreva M."/>
        </authorList>
    </citation>
    <scope>NUCLEOTIDE SEQUENCE [LARGE SCALE GENOMIC DNA]</scope>
</reference>
<dbReference type="AlphaFoldDB" id="A0A4E0RW89"/>
<keyword evidence="2" id="KW-1185">Reference proteome</keyword>
<evidence type="ECO:0000313" key="1">
    <source>
        <dbReference type="EMBL" id="THD19270.1"/>
    </source>
</evidence>
<evidence type="ECO:0000313" key="2">
    <source>
        <dbReference type="Proteomes" id="UP000230066"/>
    </source>
</evidence>
<accession>A0A4E0RW89</accession>